<feature type="transmembrane region" description="Helical" evidence="1">
    <location>
        <begin position="36"/>
        <end position="54"/>
    </location>
</feature>
<proteinExistence type="predicted"/>
<evidence type="ECO:0000313" key="4">
    <source>
        <dbReference type="Proteomes" id="UP000295238"/>
    </source>
</evidence>
<feature type="domain" description="YcxB-like C-terminal" evidence="2">
    <location>
        <begin position="104"/>
        <end position="159"/>
    </location>
</feature>
<keyword evidence="4" id="KW-1185">Reference proteome</keyword>
<keyword evidence="1" id="KW-0472">Membrane</keyword>
<gene>
    <name evidence="3" type="ORF">E2F50_11265</name>
</gene>
<evidence type="ECO:0000259" key="2">
    <source>
        <dbReference type="Pfam" id="PF14317"/>
    </source>
</evidence>
<feature type="transmembrane region" description="Helical" evidence="1">
    <location>
        <begin position="60"/>
        <end position="80"/>
    </location>
</feature>
<organism evidence="3 4">
    <name type="scientific">Rhizobium deserti</name>
    <dbReference type="NCBI Taxonomy" id="2547961"/>
    <lineage>
        <taxon>Bacteria</taxon>
        <taxon>Pseudomonadati</taxon>
        <taxon>Pseudomonadota</taxon>
        <taxon>Alphaproteobacteria</taxon>
        <taxon>Hyphomicrobiales</taxon>
        <taxon>Rhizobiaceae</taxon>
        <taxon>Rhizobium/Agrobacterium group</taxon>
        <taxon>Rhizobium</taxon>
    </lineage>
</organism>
<dbReference type="InterPro" id="IPR025588">
    <property type="entry name" value="YcxB-like_C"/>
</dbReference>
<dbReference type="AlphaFoldDB" id="A0A4R5UKJ4"/>
<dbReference type="OrthoDB" id="8363348at2"/>
<accession>A0A4R5UKJ4</accession>
<comment type="caution">
    <text evidence="3">The sequence shown here is derived from an EMBL/GenBank/DDBJ whole genome shotgun (WGS) entry which is preliminary data.</text>
</comment>
<protein>
    <submittedName>
        <fullName evidence="3">YcxB family protein</fullName>
    </submittedName>
</protein>
<evidence type="ECO:0000256" key="1">
    <source>
        <dbReference type="SAM" id="Phobius"/>
    </source>
</evidence>
<reference evidence="3 4" key="1">
    <citation type="submission" date="2019-03" db="EMBL/GenBank/DDBJ databases">
        <title>Rhizobium sp. nov., an bacterium isolated from biocrust in Mu Us Desert.</title>
        <authorList>
            <person name="Lixiong L."/>
        </authorList>
    </citation>
    <scope>NUCLEOTIDE SEQUENCE [LARGE SCALE GENOMIC DNA]</scope>
    <source>
        <strain evidence="3 4">SPY-1</strain>
    </source>
</reference>
<keyword evidence="1" id="KW-0812">Transmembrane</keyword>
<keyword evidence="1" id="KW-1133">Transmembrane helix</keyword>
<dbReference type="EMBL" id="SMTL01000002">
    <property type="protein sequence ID" value="TDK37432.1"/>
    <property type="molecule type" value="Genomic_DNA"/>
</dbReference>
<sequence>MTDLTRSHSFTVRYDDEIVRDAVRTFVWRRVIVEQLTIWLTSVLLAASSFYFLIWGDAGWLAGVMLTVSLLPLIFVAFTWRAHHANTFGRYKCMGDPKANVTVDADGIDVVSDLGSGKMIWRDVTEIWERPRAFMVFSGAGEFHTLPRETMPQEVQAYLRTRPVQQGPDQA</sequence>
<dbReference type="RefSeq" id="WP_133316199.1">
    <property type="nucleotide sequence ID" value="NZ_SMTL01000002.1"/>
</dbReference>
<evidence type="ECO:0000313" key="3">
    <source>
        <dbReference type="EMBL" id="TDK37432.1"/>
    </source>
</evidence>
<name>A0A4R5UKJ4_9HYPH</name>
<dbReference type="Pfam" id="PF14317">
    <property type="entry name" value="YcxB"/>
    <property type="match status" value="1"/>
</dbReference>
<dbReference type="Proteomes" id="UP000295238">
    <property type="component" value="Unassembled WGS sequence"/>
</dbReference>